<name>A0A917VY15_9NOCA</name>
<evidence type="ECO:0000256" key="1">
    <source>
        <dbReference type="SAM" id="Phobius"/>
    </source>
</evidence>
<feature type="transmembrane region" description="Helical" evidence="1">
    <location>
        <begin position="6"/>
        <end position="29"/>
    </location>
</feature>
<feature type="transmembrane region" description="Helical" evidence="1">
    <location>
        <begin position="60"/>
        <end position="78"/>
    </location>
</feature>
<proteinExistence type="predicted"/>
<sequence>MSVSIQILAAIAVLTNAVVYGTDTLAALVMRSVNRRLDDTTMTLSAGWGHYYADLRMPPVGITGLVSALIAAVLAAAAGYAVPAVAAGLAVLALAVWLVLYARIAKPVNNAQKAAAQSGIIPPDARALQDRWDSILYPRVGLQMVVLIALVVAIATA</sequence>
<dbReference type="RefSeq" id="WP_058853372.1">
    <property type="nucleotide sequence ID" value="NZ_BMMH01000015.1"/>
</dbReference>
<accession>A0A917VY15</accession>
<keyword evidence="1" id="KW-1133">Transmembrane helix</keyword>
<dbReference type="Proteomes" id="UP000638263">
    <property type="component" value="Unassembled WGS sequence"/>
</dbReference>
<keyword evidence="1" id="KW-0472">Membrane</keyword>
<evidence type="ECO:0008006" key="4">
    <source>
        <dbReference type="Google" id="ProtNLM"/>
    </source>
</evidence>
<feature type="transmembrane region" description="Helical" evidence="1">
    <location>
        <begin position="136"/>
        <end position="155"/>
    </location>
</feature>
<evidence type="ECO:0000313" key="3">
    <source>
        <dbReference type="Proteomes" id="UP000638263"/>
    </source>
</evidence>
<protein>
    <recommendedName>
        <fullName evidence="4">DUF1772 domain-containing protein</fullName>
    </recommendedName>
</protein>
<reference evidence="2" key="1">
    <citation type="journal article" date="2014" name="Int. J. Syst. Evol. Microbiol.">
        <title>Complete genome sequence of Corynebacterium casei LMG S-19264T (=DSM 44701T), isolated from a smear-ripened cheese.</title>
        <authorList>
            <consortium name="US DOE Joint Genome Institute (JGI-PGF)"/>
            <person name="Walter F."/>
            <person name="Albersmeier A."/>
            <person name="Kalinowski J."/>
            <person name="Ruckert C."/>
        </authorList>
    </citation>
    <scope>NUCLEOTIDE SEQUENCE</scope>
    <source>
        <strain evidence="2">CGMCC 4.3508</strain>
    </source>
</reference>
<dbReference type="AlphaFoldDB" id="A0A917VY15"/>
<evidence type="ECO:0000313" key="2">
    <source>
        <dbReference type="EMBL" id="GGL33554.1"/>
    </source>
</evidence>
<organism evidence="2 3">
    <name type="scientific">Nocardia jinanensis</name>
    <dbReference type="NCBI Taxonomy" id="382504"/>
    <lineage>
        <taxon>Bacteria</taxon>
        <taxon>Bacillati</taxon>
        <taxon>Actinomycetota</taxon>
        <taxon>Actinomycetes</taxon>
        <taxon>Mycobacteriales</taxon>
        <taxon>Nocardiaceae</taxon>
        <taxon>Nocardia</taxon>
    </lineage>
</organism>
<keyword evidence="1" id="KW-0812">Transmembrane</keyword>
<feature type="transmembrane region" description="Helical" evidence="1">
    <location>
        <begin position="84"/>
        <end position="104"/>
    </location>
</feature>
<comment type="caution">
    <text evidence="2">The sequence shown here is derived from an EMBL/GenBank/DDBJ whole genome shotgun (WGS) entry which is preliminary data.</text>
</comment>
<reference evidence="2" key="2">
    <citation type="submission" date="2020-09" db="EMBL/GenBank/DDBJ databases">
        <authorList>
            <person name="Sun Q."/>
            <person name="Zhou Y."/>
        </authorList>
    </citation>
    <scope>NUCLEOTIDE SEQUENCE</scope>
    <source>
        <strain evidence="2">CGMCC 4.3508</strain>
    </source>
</reference>
<keyword evidence="3" id="KW-1185">Reference proteome</keyword>
<gene>
    <name evidence="2" type="ORF">GCM10011588_55500</name>
</gene>
<dbReference type="EMBL" id="BMMH01000015">
    <property type="protein sequence ID" value="GGL33554.1"/>
    <property type="molecule type" value="Genomic_DNA"/>
</dbReference>